<dbReference type="Pfam" id="PF09832">
    <property type="entry name" value="DUF2059"/>
    <property type="match status" value="1"/>
</dbReference>
<accession>A0A3S4ZC20</accession>
<dbReference type="STRING" id="28091.SAMEA3174300_01261"/>
<keyword evidence="1" id="KW-0732">Signal</keyword>
<evidence type="ECO:0000313" key="3">
    <source>
        <dbReference type="EMBL" id="VEJ50334.1"/>
    </source>
</evidence>
<gene>
    <name evidence="3" type="ORF">NCTC12742_00639</name>
</gene>
<dbReference type="InterPro" id="IPR018637">
    <property type="entry name" value="DUF2059"/>
</dbReference>
<evidence type="ECO:0000313" key="4">
    <source>
        <dbReference type="Proteomes" id="UP000272771"/>
    </source>
</evidence>
<dbReference type="Proteomes" id="UP000272771">
    <property type="component" value="Chromosome"/>
</dbReference>
<dbReference type="AlphaFoldDB" id="A0A3S4ZC20"/>
<evidence type="ECO:0000259" key="2">
    <source>
        <dbReference type="Pfam" id="PF09832"/>
    </source>
</evidence>
<protein>
    <submittedName>
        <fullName evidence="3">Periplasmic protein</fullName>
    </submittedName>
</protein>
<keyword evidence="4" id="KW-1185">Reference proteome</keyword>
<feature type="chain" id="PRO_5018568149" evidence="1">
    <location>
        <begin position="21"/>
        <end position="183"/>
    </location>
</feature>
<proteinExistence type="predicted"/>
<feature type="domain" description="DUF2059" evidence="2">
    <location>
        <begin position="107"/>
        <end position="146"/>
    </location>
</feature>
<dbReference type="KEGG" id="nwe:SAMEA3174300_1261"/>
<organism evidence="3 4">
    <name type="scientific">Neisseria weaveri</name>
    <dbReference type="NCBI Taxonomy" id="28091"/>
    <lineage>
        <taxon>Bacteria</taxon>
        <taxon>Pseudomonadati</taxon>
        <taxon>Pseudomonadota</taxon>
        <taxon>Betaproteobacteria</taxon>
        <taxon>Neisseriales</taxon>
        <taxon>Neisseriaceae</taxon>
        <taxon>Neisseria</taxon>
    </lineage>
</organism>
<dbReference type="OrthoDB" id="490569at2"/>
<feature type="signal peptide" evidence="1">
    <location>
        <begin position="1"/>
        <end position="20"/>
    </location>
</feature>
<evidence type="ECO:0000256" key="1">
    <source>
        <dbReference type="SAM" id="SignalP"/>
    </source>
</evidence>
<dbReference type="RefSeq" id="WP_004282780.1">
    <property type="nucleotide sequence ID" value="NZ_CAUJRG010000002.1"/>
</dbReference>
<reference evidence="3 4" key="1">
    <citation type="submission" date="2018-12" db="EMBL/GenBank/DDBJ databases">
        <authorList>
            <consortium name="Pathogen Informatics"/>
        </authorList>
    </citation>
    <scope>NUCLEOTIDE SEQUENCE [LARGE SCALE GENOMIC DNA]</scope>
    <source>
        <strain evidence="3 4">NCTC12742</strain>
    </source>
</reference>
<sequence>MKTKSALFLGLCLSAAAAYAETPSRESLEKLFEVQQFDKIFDESTQAIPSATLQSLQAQEWFRREIPESKRPAVLAKARIYTENMTAGINTPKFREQLRQLAISGGAAVYTQEEVDAMIQFYSSPIGRSINDKTPKYLSAVMADMGMMIDAKVKEYEQKNLPKFIREVNLLVCGKPRCTIKGK</sequence>
<dbReference type="EMBL" id="LR134533">
    <property type="protein sequence ID" value="VEJ50334.1"/>
    <property type="molecule type" value="Genomic_DNA"/>
</dbReference>
<name>A0A3S4ZC20_9NEIS</name>